<dbReference type="EMBL" id="BLLH01000010">
    <property type="protein sequence ID" value="GFH41237.1"/>
    <property type="molecule type" value="Genomic_DNA"/>
</dbReference>
<evidence type="ECO:0000313" key="4">
    <source>
        <dbReference type="EMBL" id="GFH41237.1"/>
    </source>
</evidence>
<dbReference type="InterPro" id="IPR000182">
    <property type="entry name" value="GNAT_dom"/>
</dbReference>
<evidence type="ECO:0000313" key="5">
    <source>
        <dbReference type="Proteomes" id="UP000475928"/>
    </source>
</evidence>
<dbReference type="InterPro" id="IPR016181">
    <property type="entry name" value="Acyl_CoA_acyltransferase"/>
</dbReference>
<reference evidence="4 5" key="1">
    <citation type="submission" date="2020-02" db="EMBL/GenBank/DDBJ databases">
        <title>Draft genome sequence of Lactococcus sp. Hs20B0-1.</title>
        <authorList>
            <person name="Noda S."/>
            <person name="Yuki M."/>
            <person name="Ohkuma M."/>
        </authorList>
    </citation>
    <scope>NUCLEOTIDE SEQUENCE [LARGE SCALE GENOMIC DNA]</scope>
    <source>
        <strain evidence="4 5">Hs20B0-1</strain>
    </source>
</reference>
<evidence type="ECO:0000256" key="1">
    <source>
        <dbReference type="ARBA" id="ARBA00022679"/>
    </source>
</evidence>
<evidence type="ECO:0000259" key="3">
    <source>
        <dbReference type="PROSITE" id="PS51186"/>
    </source>
</evidence>
<keyword evidence="1 4" id="KW-0808">Transferase</keyword>
<dbReference type="PANTHER" id="PTHR43626">
    <property type="entry name" value="ACYL-COA N-ACYLTRANSFERASE"/>
    <property type="match status" value="1"/>
</dbReference>
<proteinExistence type="predicted"/>
<protein>
    <submittedName>
        <fullName evidence="4">N-acetyltransferase</fullName>
    </submittedName>
</protein>
<dbReference type="SUPFAM" id="SSF55729">
    <property type="entry name" value="Acyl-CoA N-acyltransferases (Nat)"/>
    <property type="match status" value="1"/>
</dbReference>
<name>A0A6A0BBM4_9LACT</name>
<dbReference type="Gene3D" id="3.40.630.30">
    <property type="match status" value="1"/>
</dbReference>
<dbReference type="GO" id="GO:0005737">
    <property type="term" value="C:cytoplasm"/>
    <property type="evidence" value="ECO:0007669"/>
    <property type="project" value="TreeGrafter"/>
</dbReference>
<evidence type="ECO:0000256" key="2">
    <source>
        <dbReference type="ARBA" id="ARBA00023315"/>
    </source>
</evidence>
<dbReference type="InterPro" id="IPR045039">
    <property type="entry name" value="NSI-like"/>
</dbReference>
<gene>
    <name evidence="4" type="ORF">Hs20B_16350</name>
</gene>
<accession>A0A6A0BBM4</accession>
<keyword evidence="2" id="KW-0012">Acyltransferase</keyword>
<dbReference type="Pfam" id="PF13508">
    <property type="entry name" value="Acetyltransf_7"/>
    <property type="match status" value="1"/>
</dbReference>
<dbReference type="GO" id="GO:0008080">
    <property type="term" value="F:N-acetyltransferase activity"/>
    <property type="evidence" value="ECO:0007669"/>
    <property type="project" value="InterPro"/>
</dbReference>
<dbReference type="PROSITE" id="PS51186">
    <property type="entry name" value="GNAT"/>
    <property type="match status" value="1"/>
</dbReference>
<dbReference type="AlphaFoldDB" id="A0A6A0BBM4"/>
<sequence>MSIQYQTTDAGINYRDVASLMQEVEISSLPADLVELSFKNSLYKVFAIDDATGKLVGVGRALSDGVLQANIYNIAVSPTLQNQGVGRKIINNLLDQAAGQIVTLYTHPKTFDYYENLGFSYLNTGFIRFLPQDKQWFIDEGFIDK</sequence>
<feature type="domain" description="N-acetyltransferase" evidence="3">
    <location>
        <begin position="1"/>
        <end position="145"/>
    </location>
</feature>
<comment type="caution">
    <text evidence="4">The sequence shown here is derived from an EMBL/GenBank/DDBJ whole genome shotgun (WGS) entry which is preliminary data.</text>
</comment>
<dbReference type="CDD" id="cd04301">
    <property type="entry name" value="NAT_SF"/>
    <property type="match status" value="1"/>
</dbReference>
<dbReference type="RefSeq" id="WP_172357499.1">
    <property type="nucleotide sequence ID" value="NZ_BLLH01000010.1"/>
</dbReference>
<dbReference type="Proteomes" id="UP000475928">
    <property type="component" value="Unassembled WGS sequence"/>
</dbReference>
<organism evidence="4 5">
    <name type="scientific">Pseudolactococcus insecticola</name>
    <dbReference type="NCBI Taxonomy" id="2709158"/>
    <lineage>
        <taxon>Bacteria</taxon>
        <taxon>Bacillati</taxon>
        <taxon>Bacillota</taxon>
        <taxon>Bacilli</taxon>
        <taxon>Lactobacillales</taxon>
        <taxon>Streptococcaceae</taxon>
        <taxon>Pseudolactococcus</taxon>
    </lineage>
</organism>
<keyword evidence="5" id="KW-1185">Reference proteome</keyword>
<dbReference type="PANTHER" id="PTHR43626:SF4">
    <property type="entry name" value="GCN5-RELATED N-ACETYLTRANSFERASE 2, CHLOROPLASTIC"/>
    <property type="match status" value="1"/>
</dbReference>